<dbReference type="NCBIfam" id="TIGR03711">
    <property type="entry name" value="acc_sec_asp3"/>
    <property type="match status" value="1"/>
</dbReference>
<accession>A0A3Q8CVH7</accession>
<reference evidence="1 2" key="1">
    <citation type="submission" date="2016-11" db="EMBL/GenBank/DDBJ databases">
        <title>Interaction between Lactobacillus species and yeast in water kefir.</title>
        <authorList>
            <person name="Behr J."/>
            <person name="Xu D."/>
            <person name="Vogel R.F."/>
        </authorList>
    </citation>
    <scope>NUCLEOTIDE SEQUENCE [LARGE SCALE GENOMIC DNA]</scope>
    <source>
        <strain evidence="1 2">TMW 1.1827</strain>
    </source>
</reference>
<sequence length="319" mass="36289">MNNYAVNLIFWENTASTYLYGSSISFLSKEHVTFANNLMSPGKKIVEWYSQTNYQAQRFCPQLPLLTPKHSYVLRLRARTEPAKSVLVRLSFYNHGGQLIGQKFISGFQGEFVYPTMSASYSIALLNAGCQEINFQRLELMDSRYTLPQNDNFFFSKFNQGRNSKLHIFFLEPTLKTVELPIKINLEKKIGGNILLIGSSFINAHLYIDPEVKSRILAEAKSAEMIFYGAGPISNFAACYYSKLFSASNKLSKRWFTTEQYLNIIQREQLPIVAAKLINSLPSSAMNDNISGDSLSLIPPNLYSNQESLFKEIQQEIDN</sequence>
<dbReference type="AlphaFoldDB" id="A0A3Q8CVH7"/>
<keyword evidence="2" id="KW-1185">Reference proteome</keyword>
<dbReference type="Pfam" id="PF15432">
    <property type="entry name" value="Sec-ASP3"/>
    <property type="match status" value="1"/>
</dbReference>
<protein>
    <submittedName>
        <fullName evidence="1">Accessory Sec system protein Asp3</fullName>
    </submittedName>
</protein>
<organism evidence="1 2">
    <name type="scientific">Liquorilactobacillus nagelii</name>
    <dbReference type="NCBI Taxonomy" id="82688"/>
    <lineage>
        <taxon>Bacteria</taxon>
        <taxon>Bacillati</taxon>
        <taxon>Bacillota</taxon>
        <taxon>Bacilli</taxon>
        <taxon>Lactobacillales</taxon>
        <taxon>Lactobacillaceae</taxon>
        <taxon>Liquorilactobacillus</taxon>
    </lineage>
</organism>
<gene>
    <name evidence="1" type="ORF">BSQ50_10745</name>
</gene>
<dbReference type="EMBL" id="CP018180">
    <property type="protein sequence ID" value="AUJ32975.1"/>
    <property type="molecule type" value="Genomic_DNA"/>
</dbReference>
<name>A0A3Q8CVH7_9LACO</name>
<dbReference type="InterPro" id="IPR022259">
    <property type="entry name" value="Acessory_Sec_prot_Asp3"/>
</dbReference>
<dbReference type="Proteomes" id="UP000324497">
    <property type="component" value="Chromosome"/>
</dbReference>
<dbReference type="RefSeq" id="WP_187343747.1">
    <property type="nucleotide sequence ID" value="NZ_JAGPZD010000006.1"/>
</dbReference>
<evidence type="ECO:0000313" key="2">
    <source>
        <dbReference type="Proteomes" id="UP000324497"/>
    </source>
</evidence>
<dbReference type="GO" id="GO:0015031">
    <property type="term" value="P:protein transport"/>
    <property type="evidence" value="ECO:0007669"/>
    <property type="project" value="InterPro"/>
</dbReference>
<dbReference type="KEGG" id="lng:BSQ50_10745"/>
<proteinExistence type="predicted"/>
<evidence type="ECO:0000313" key="1">
    <source>
        <dbReference type="EMBL" id="AUJ32975.1"/>
    </source>
</evidence>